<comment type="caution">
    <text evidence="2">The sequence shown here is derived from an EMBL/GenBank/DDBJ whole genome shotgun (WGS) entry which is preliminary data.</text>
</comment>
<name>A0A843WWG1_COLES</name>
<accession>A0A843WWG1</accession>
<gene>
    <name evidence="2" type="ORF">Taro_047563</name>
</gene>
<feature type="compositionally biased region" description="Low complexity" evidence="1">
    <location>
        <begin position="144"/>
        <end position="167"/>
    </location>
</feature>
<feature type="compositionally biased region" description="Pro residues" evidence="1">
    <location>
        <begin position="114"/>
        <end position="126"/>
    </location>
</feature>
<dbReference type="EMBL" id="NMUH01006167">
    <property type="protein sequence ID" value="MQM14629.1"/>
    <property type="molecule type" value="Genomic_DNA"/>
</dbReference>
<feature type="region of interest" description="Disordered" evidence="1">
    <location>
        <begin position="25"/>
        <end position="63"/>
    </location>
</feature>
<feature type="region of interest" description="Disordered" evidence="1">
    <location>
        <begin position="80"/>
        <end position="207"/>
    </location>
</feature>
<proteinExistence type="predicted"/>
<dbReference type="Proteomes" id="UP000652761">
    <property type="component" value="Unassembled WGS sequence"/>
</dbReference>
<feature type="compositionally biased region" description="Low complexity" evidence="1">
    <location>
        <begin position="176"/>
        <end position="207"/>
    </location>
</feature>
<protein>
    <submittedName>
        <fullName evidence="2">Uncharacterized protein</fullName>
    </submittedName>
</protein>
<organism evidence="2 3">
    <name type="scientific">Colocasia esculenta</name>
    <name type="common">Wild taro</name>
    <name type="synonym">Arum esculentum</name>
    <dbReference type="NCBI Taxonomy" id="4460"/>
    <lineage>
        <taxon>Eukaryota</taxon>
        <taxon>Viridiplantae</taxon>
        <taxon>Streptophyta</taxon>
        <taxon>Embryophyta</taxon>
        <taxon>Tracheophyta</taxon>
        <taxon>Spermatophyta</taxon>
        <taxon>Magnoliopsida</taxon>
        <taxon>Liliopsida</taxon>
        <taxon>Araceae</taxon>
        <taxon>Aroideae</taxon>
        <taxon>Colocasieae</taxon>
        <taxon>Colocasia</taxon>
    </lineage>
</organism>
<dbReference type="AlphaFoldDB" id="A0A843WWG1"/>
<sequence>MKWFNKEMGSMKSMLSEILKVVGAQAPLPPPAQPSKGNEEGVARPSGPSDQESGPSGPKIVSQTAVVEYGPSGPEIVSLAAAVESGPSGPSDQGSGPVGFEQILAEEAAVALEPPSPSPTQTPAPSSPLSASTAPPAPQPFKQPQPRTISSPTPFPTHSSSPPVSHISPPPPLSEVPPTSSAGASSSSGPSFFGPSKPISSTPHSLLHPNPPPSFITIIPKGAQIDGPYLRAIKDEFEVAILRSVLKVGEHIHVTDSSSPVHKKRKTSSSSNSSSVLFPPMDHTLTLSEWFLIHHKDSWAPFIQKEIKMIRYFKMFNDYRYLHRLPEVQLGQFRVMGRIKVQKGYLMAFHRFLFREYHQGHVSAEVLAPALSECERLNPKDWIRFYPLSAQQLSDLNESRARLCLCYDEGRKMTVVALSWKFSASVPYILRVVSLVCRPARPRRLRSASSPWCAVRPVHAVLVVVVSLVCRPRSPRCLPGVPSDPSAPSPSSRRLRSHWCAVCAVSIDVVSLSLVCAVRGVSLNPTVPTNDGRQTLTGEENGRMEAKQELGLRAACVRGWVSLLFRVVF</sequence>
<keyword evidence="3" id="KW-1185">Reference proteome</keyword>
<evidence type="ECO:0000313" key="3">
    <source>
        <dbReference type="Proteomes" id="UP000652761"/>
    </source>
</evidence>
<feature type="region of interest" description="Disordered" evidence="1">
    <location>
        <begin position="256"/>
        <end position="275"/>
    </location>
</feature>
<reference evidence="2" key="1">
    <citation type="submission" date="2017-07" db="EMBL/GenBank/DDBJ databases">
        <title>Taro Niue Genome Assembly and Annotation.</title>
        <authorList>
            <person name="Atibalentja N."/>
            <person name="Keating K."/>
            <person name="Fields C.J."/>
        </authorList>
    </citation>
    <scope>NUCLEOTIDE SEQUENCE</scope>
    <source>
        <strain evidence="2">Niue_2</strain>
        <tissue evidence="2">Leaf</tissue>
    </source>
</reference>
<feature type="compositionally biased region" description="Low complexity" evidence="1">
    <location>
        <begin position="85"/>
        <end position="95"/>
    </location>
</feature>
<evidence type="ECO:0000313" key="2">
    <source>
        <dbReference type="EMBL" id="MQM14629.1"/>
    </source>
</evidence>
<evidence type="ECO:0000256" key="1">
    <source>
        <dbReference type="SAM" id="MobiDB-lite"/>
    </source>
</evidence>